<accession>A0AAJ0LVT6</accession>
<dbReference type="EMBL" id="JAWDJX010000004">
    <property type="protein sequence ID" value="KAK3057030.1"/>
    <property type="molecule type" value="Genomic_DNA"/>
</dbReference>
<protein>
    <submittedName>
        <fullName evidence="2">Uncharacterized protein</fullName>
    </submittedName>
</protein>
<dbReference type="AlphaFoldDB" id="A0AAJ0LVT6"/>
<feature type="region of interest" description="Disordered" evidence="1">
    <location>
        <begin position="112"/>
        <end position="137"/>
    </location>
</feature>
<keyword evidence="3" id="KW-1185">Reference proteome</keyword>
<feature type="compositionally biased region" description="Basic and acidic residues" evidence="1">
    <location>
        <begin position="116"/>
        <end position="137"/>
    </location>
</feature>
<organism evidence="2 3">
    <name type="scientific">Extremus antarcticus</name>
    <dbReference type="NCBI Taxonomy" id="702011"/>
    <lineage>
        <taxon>Eukaryota</taxon>
        <taxon>Fungi</taxon>
        <taxon>Dikarya</taxon>
        <taxon>Ascomycota</taxon>
        <taxon>Pezizomycotina</taxon>
        <taxon>Dothideomycetes</taxon>
        <taxon>Dothideomycetidae</taxon>
        <taxon>Mycosphaerellales</taxon>
        <taxon>Extremaceae</taxon>
        <taxon>Extremus</taxon>
    </lineage>
</organism>
<feature type="compositionally biased region" description="Polar residues" evidence="1">
    <location>
        <begin position="65"/>
        <end position="91"/>
    </location>
</feature>
<sequence length="137" mass="14861">MAEDQDLEQLEARLAALGTNVQEAIDEPGEDAERFRSIKKRVADVRTDIEELKASRLEPAGGSNNGDATNASTVHEQQSAAEQSSTLHSTSYKAQQDVVAFEAMEESVRWVTLGHSESRSVSELKASKEDAKPSDGT</sequence>
<evidence type="ECO:0000256" key="1">
    <source>
        <dbReference type="SAM" id="MobiDB-lite"/>
    </source>
</evidence>
<feature type="region of interest" description="Disordered" evidence="1">
    <location>
        <begin position="52"/>
        <end position="91"/>
    </location>
</feature>
<evidence type="ECO:0000313" key="2">
    <source>
        <dbReference type="EMBL" id="KAK3057030.1"/>
    </source>
</evidence>
<gene>
    <name evidence="2" type="ORF">LTR09_002068</name>
</gene>
<dbReference type="Proteomes" id="UP001271007">
    <property type="component" value="Unassembled WGS sequence"/>
</dbReference>
<evidence type="ECO:0000313" key="3">
    <source>
        <dbReference type="Proteomes" id="UP001271007"/>
    </source>
</evidence>
<comment type="caution">
    <text evidence="2">The sequence shown here is derived from an EMBL/GenBank/DDBJ whole genome shotgun (WGS) entry which is preliminary data.</text>
</comment>
<proteinExistence type="predicted"/>
<reference evidence="2" key="1">
    <citation type="submission" date="2023-04" db="EMBL/GenBank/DDBJ databases">
        <title>Black Yeasts Isolated from many extreme environments.</title>
        <authorList>
            <person name="Coleine C."/>
            <person name="Stajich J.E."/>
            <person name="Selbmann L."/>
        </authorList>
    </citation>
    <scope>NUCLEOTIDE SEQUENCE</scope>
    <source>
        <strain evidence="2">CCFEE 5312</strain>
    </source>
</reference>
<name>A0AAJ0LVT6_9PEZI</name>